<evidence type="ECO:0000313" key="3">
    <source>
        <dbReference type="Proteomes" id="UP000299102"/>
    </source>
</evidence>
<dbReference type="Proteomes" id="UP000299102">
    <property type="component" value="Unassembled WGS sequence"/>
</dbReference>
<gene>
    <name evidence="2" type="ORF">EVAR_46318_1</name>
</gene>
<evidence type="ECO:0000313" key="2">
    <source>
        <dbReference type="EMBL" id="GBP55022.1"/>
    </source>
</evidence>
<feature type="domain" description="Mutator-like transposase" evidence="1">
    <location>
        <begin position="1"/>
        <end position="65"/>
    </location>
</feature>
<organism evidence="2 3">
    <name type="scientific">Eumeta variegata</name>
    <name type="common">Bagworm moth</name>
    <name type="synonym">Eumeta japonica</name>
    <dbReference type="NCBI Taxonomy" id="151549"/>
    <lineage>
        <taxon>Eukaryota</taxon>
        <taxon>Metazoa</taxon>
        <taxon>Ecdysozoa</taxon>
        <taxon>Arthropoda</taxon>
        <taxon>Hexapoda</taxon>
        <taxon>Insecta</taxon>
        <taxon>Pterygota</taxon>
        <taxon>Neoptera</taxon>
        <taxon>Endopterygota</taxon>
        <taxon>Lepidoptera</taxon>
        <taxon>Glossata</taxon>
        <taxon>Ditrysia</taxon>
        <taxon>Tineoidea</taxon>
        <taxon>Psychidae</taxon>
        <taxon>Oiketicinae</taxon>
        <taxon>Eumeta</taxon>
    </lineage>
</organism>
<dbReference type="Pfam" id="PF20700">
    <property type="entry name" value="Mutator"/>
    <property type="match status" value="1"/>
</dbReference>
<protein>
    <recommendedName>
        <fullName evidence="1">Mutator-like transposase domain-containing protein</fullName>
    </recommendedName>
</protein>
<dbReference type="EMBL" id="BGZK01000660">
    <property type="protein sequence ID" value="GBP55022.1"/>
    <property type="molecule type" value="Genomic_DNA"/>
</dbReference>
<dbReference type="AlphaFoldDB" id="A0A4C1WWK3"/>
<keyword evidence="3" id="KW-1185">Reference proteome</keyword>
<evidence type="ECO:0000259" key="1">
    <source>
        <dbReference type="Pfam" id="PF20700"/>
    </source>
</evidence>
<name>A0A4C1WWK3_EUMVA</name>
<accession>A0A4C1WWK3</accession>
<reference evidence="2 3" key="1">
    <citation type="journal article" date="2019" name="Commun. Biol.">
        <title>The bagworm genome reveals a unique fibroin gene that provides high tensile strength.</title>
        <authorList>
            <person name="Kono N."/>
            <person name="Nakamura H."/>
            <person name="Ohtoshi R."/>
            <person name="Tomita M."/>
            <person name="Numata K."/>
            <person name="Arakawa K."/>
        </authorList>
    </citation>
    <scope>NUCLEOTIDE SEQUENCE [LARGE SCALE GENOMIC DNA]</scope>
</reference>
<proteinExistence type="predicted"/>
<dbReference type="STRING" id="151549.A0A4C1WWK3"/>
<dbReference type="OrthoDB" id="6781756at2759"/>
<comment type="caution">
    <text evidence="2">The sequence shown here is derived from an EMBL/GenBank/DDBJ whole genome shotgun (WGS) entry which is preliminary data.</text>
</comment>
<sequence>MNKSGAKERQAALYEGRITEEGIPIIDVVADGYWSKKSYKTNYSALPGAAAIIGKGFGEVLFLGVCAAPSRVATSHITTTVPG</sequence>
<dbReference type="InterPro" id="IPR049012">
    <property type="entry name" value="Mutator_transp_dom"/>
</dbReference>